<dbReference type="PANTHER" id="PTHR12992">
    <property type="entry name" value="NUDIX HYDROLASE"/>
    <property type="match status" value="1"/>
</dbReference>
<gene>
    <name evidence="2" type="ORF">Bca52824_006951</name>
</gene>
<dbReference type="InterPro" id="IPR015797">
    <property type="entry name" value="NUDIX_hydrolase-like_dom_sf"/>
</dbReference>
<dbReference type="PANTHER" id="PTHR12992:SF43">
    <property type="entry name" value="NUDIX HYDROLASE 15, MITOCHONDRIAL"/>
    <property type="match status" value="1"/>
</dbReference>
<organism evidence="2 3">
    <name type="scientific">Brassica carinata</name>
    <name type="common">Ethiopian mustard</name>
    <name type="synonym">Abyssinian cabbage</name>
    <dbReference type="NCBI Taxonomy" id="52824"/>
    <lineage>
        <taxon>Eukaryota</taxon>
        <taxon>Viridiplantae</taxon>
        <taxon>Streptophyta</taxon>
        <taxon>Embryophyta</taxon>
        <taxon>Tracheophyta</taxon>
        <taxon>Spermatophyta</taxon>
        <taxon>Magnoliopsida</taxon>
        <taxon>eudicotyledons</taxon>
        <taxon>Gunneridae</taxon>
        <taxon>Pentapetalae</taxon>
        <taxon>rosids</taxon>
        <taxon>malvids</taxon>
        <taxon>Brassicales</taxon>
        <taxon>Brassicaceae</taxon>
        <taxon>Brassiceae</taxon>
        <taxon>Brassica</taxon>
    </lineage>
</organism>
<proteinExistence type="predicted"/>
<protein>
    <recommendedName>
        <fullName evidence="1">Nudix hydrolase domain-containing protein</fullName>
    </recommendedName>
</protein>
<dbReference type="Pfam" id="PF00293">
    <property type="entry name" value="NUDIX"/>
    <property type="match status" value="1"/>
</dbReference>
<dbReference type="AlphaFoldDB" id="A0A8X7W904"/>
<dbReference type="InterPro" id="IPR045121">
    <property type="entry name" value="CoAse"/>
</dbReference>
<dbReference type="OrthoDB" id="206213at2759"/>
<name>A0A8X7W904_BRACI</name>
<keyword evidence="3" id="KW-1185">Reference proteome</keyword>
<dbReference type="Proteomes" id="UP000886595">
    <property type="component" value="Unassembled WGS sequence"/>
</dbReference>
<dbReference type="InterPro" id="IPR000086">
    <property type="entry name" value="NUDIX_hydrolase_dom"/>
</dbReference>
<reference evidence="2 3" key="1">
    <citation type="submission" date="2020-02" db="EMBL/GenBank/DDBJ databases">
        <authorList>
            <person name="Ma Q."/>
            <person name="Huang Y."/>
            <person name="Song X."/>
            <person name="Pei D."/>
        </authorList>
    </citation>
    <scope>NUCLEOTIDE SEQUENCE [LARGE SCALE GENOMIC DNA]</scope>
    <source>
        <strain evidence="2">Sxm20200214</strain>
        <tissue evidence="2">Leaf</tissue>
    </source>
</reference>
<evidence type="ECO:0000313" key="3">
    <source>
        <dbReference type="Proteomes" id="UP000886595"/>
    </source>
</evidence>
<dbReference type="PROSITE" id="PS51462">
    <property type="entry name" value="NUDIX"/>
    <property type="match status" value="1"/>
</dbReference>
<dbReference type="GO" id="GO:0010945">
    <property type="term" value="F:coenzyme A diphosphatase activity"/>
    <property type="evidence" value="ECO:0007669"/>
    <property type="project" value="InterPro"/>
</dbReference>
<evidence type="ECO:0000313" key="2">
    <source>
        <dbReference type="EMBL" id="KAG2324223.1"/>
    </source>
</evidence>
<dbReference type="SUPFAM" id="SSF55811">
    <property type="entry name" value="Nudix"/>
    <property type="match status" value="1"/>
</dbReference>
<sequence>MQADQESAGKVVSQVGFQESMTSVPKDPERFRPKRAAVLICIFEGDEGDLRVILTKRLLLLFFVAGEVSLPCGKAEEDDKDDGMTATREAEEEIGLDPSFVDVVTSLEPFLYKFLTLMRHLR</sequence>
<feature type="domain" description="Nudix hydrolase" evidence="1">
    <location>
        <begin position="33"/>
        <end position="122"/>
    </location>
</feature>
<dbReference type="Gene3D" id="3.90.79.10">
    <property type="entry name" value="Nucleoside Triphosphate Pyrophosphohydrolase"/>
    <property type="match status" value="1"/>
</dbReference>
<evidence type="ECO:0000259" key="1">
    <source>
        <dbReference type="PROSITE" id="PS51462"/>
    </source>
</evidence>
<comment type="caution">
    <text evidence="2">The sequence shown here is derived from an EMBL/GenBank/DDBJ whole genome shotgun (WGS) entry which is preliminary data.</text>
</comment>
<dbReference type="GO" id="GO:0015938">
    <property type="term" value="P:coenzyme A catabolic process"/>
    <property type="evidence" value="ECO:0007669"/>
    <property type="project" value="TreeGrafter"/>
</dbReference>
<dbReference type="CDD" id="cd03426">
    <property type="entry name" value="NUDIX_CoAse_Nudt7"/>
    <property type="match status" value="1"/>
</dbReference>
<dbReference type="EMBL" id="JAAMPC010000002">
    <property type="protein sequence ID" value="KAG2324223.1"/>
    <property type="molecule type" value="Genomic_DNA"/>
</dbReference>
<accession>A0A8X7W904</accession>